<keyword evidence="3" id="KW-0949">S-adenosyl-L-methionine</keyword>
<keyword evidence="7" id="KW-1185">Reference proteome</keyword>
<dbReference type="InterPro" id="IPR036388">
    <property type="entry name" value="WH-like_DNA-bd_sf"/>
</dbReference>
<sequence length="332" mass="34381">MTEGTEDGMDAYGVLDAVTAYQRSAVIATAVRVDVFGAIGEAAMTASAVARVCGTAEAPTRTLLDALADMSLLARDGSGTAPTYRRRGAAAQLARGGALSDLAAKEDYLAGQWQRLDETVRTGAPTIPSWRRRLEDDPASSRTFLRALVTLARMIGADLTGIAELGAGRAVVDAGGGLGSYAVPLADHGAHVRLVELPQVAAWCRDELAARADIEVVAADMLTVPALGVAPGSADTVLMSHLLHDLDDADVRTVLAGARDALRPGGAVVVLEIPGDAPAPLGAMFDLMMQIETPGRARRAGEVAELLREAGFDRVRDGGVAAPNLVLVGERG</sequence>
<organism evidence="6 7">
    <name type="scientific">Microbacterium aquimaris</name>
    <dbReference type="NCBI Taxonomy" id="459816"/>
    <lineage>
        <taxon>Bacteria</taxon>
        <taxon>Bacillati</taxon>
        <taxon>Actinomycetota</taxon>
        <taxon>Actinomycetes</taxon>
        <taxon>Micrococcales</taxon>
        <taxon>Microbacteriaceae</taxon>
        <taxon>Microbacterium</taxon>
    </lineage>
</organism>
<dbReference type="Proteomes" id="UP001291912">
    <property type="component" value="Unassembled WGS sequence"/>
</dbReference>
<dbReference type="Gene3D" id="1.10.10.10">
    <property type="entry name" value="Winged helix-like DNA-binding domain superfamily/Winged helix DNA-binding domain"/>
    <property type="match status" value="1"/>
</dbReference>
<feature type="domain" description="O-methyltransferase C-terminal" evidence="4">
    <location>
        <begin position="134"/>
        <end position="312"/>
    </location>
</feature>
<gene>
    <name evidence="6" type="ORF">R2Q92_03695</name>
</gene>
<dbReference type="CDD" id="cd02440">
    <property type="entry name" value="AdoMet_MTases"/>
    <property type="match status" value="1"/>
</dbReference>
<dbReference type="PANTHER" id="PTHR43712:SF2">
    <property type="entry name" value="O-METHYLTRANSFERASE CICE"/>
    <property type="match status" value="1"/>
</dbReference>
<dbReference type="RefSeq" id="WP_194423598.1">
    <property type="nucleotide sequence ID" value="NZ_BAAAPT010000001.1"/>
</dbReference>
<proteinExistence type="predicted"/>
<evidence type="ECO:0000259" key="5">
    <source>
        <dbReference type="Pfam" id="PF08100"/>
    </source>
</evidence>
<dbReference type="Gene3D" id="3.40.50.150">
    <property type="entry name" value="Vaccinia Virus protein VP39"/>
    <property type="match status" value="1"/>
</dbReference>
<dbReference type="InterPro" id="IPR016461">
    <property type="entry name" value="COMT-like"/>
</dbReference>
<accession>A0ABU5N497</accession>
<evidence type="ECO:0000256" key="2">
    <source>
        <dbReference type="ARBA" id="ARBA00022679"/>
    </source>
</evidence>
<dbReference type="Pfam" id="PF08100">
    <property type="entry name" value="Dimerisation"/>
    <property type="match status" value="1"/>
</dbReference>
<dbReference type="GO" id="GO:0032259">
    <property type="term" value="P:methylation"/>
    <property type="evidence" value="ECO:0007669"/>
    <property type="project" value="UniProtKB-KW"/>
</dbReference>
<keyword evidence="1 6" id="KW-0489">Methyltransferase</keyword>
<evidence type="ECO:0000256" key="1">
    <source>
        <dbReference type="ARBA" id="ARBA00022603"/>
    </source>
</evidence>
<evidence type="ECO:0000256" key="3">
    <source>
        <dbReference type="ARBA" id="ARBA00022691"/>
    </source>
</evidence>
<dbReference type="EMBL" id="JAWJYN010000001">
    <property type="protein sequence ID" value="MDZ8160925.1"/>
    <property type="molecule type" value="Genomic_DNA"/>
</dbReference>
<dbReference type="SUPFAM" id="SSF46785">
    <property type="entry name" value="Winged helix' DNA-binding domain"/>
    <property type="match status" value="1"/>
</dbReference>
<comment type="caution">
    <text evidence="6">The sequence shown here is derived from an EMBL/GenBank/DDBJ whole genome shotgun (WGS) entry which is preliminary data.</text>
</comment>
<evidence type="ECO:0000313" key="6">
    <source>
        <dbReference type="EMBL" id="MDZ8160925.1"/>
    </source>
</evidence>
<dbReference type="PROSITE" id="PS51683">
    <property type="entry name" value="SAM_OMT_II"/>
    <property type="match status" value="1"/>
</dbReference>
<dbReference type="InterPro" id="IPR012967">
    <property type="entry name" value="COMT_dimerisation"/>
</dbReference>
<dbReference type="Pfam" id="PF00891">
    <property type="entry name" value="Methyltransf_2"/>
    <property type="match status" value="1"/>
</dbReference>
<dbReference type="GO" id="GO:0008168">
    <property type="term" value="F:methyltransferase activity"/>
    <property type="evidence" value="ECO:0007669"/>
    <property type="project" value="UniProtKB-KW"/>
</dbReference>
<protein>
    <submittedName>
        <fullName evidence="6">Methyltransferase</fullName>
    </submittedName>
</protein>
<dbReference type="InterPro" id="IPR036390">
    <property type="entry name" value="WH_DNA-bd_sf"/>
</dbReference>
<keyword evidence="2" id="KW-0808">Transferase</keyword>
<name>A0ABU5N497_9MICO</name>
<dbReference type="InterPro" id="IPR029063">
    <property type="entry name" value="SAM-dependent_MTases_sf"/>
</dbReference>
<dbReference type="PANTHER" id="PTHR43712">
    <property type="entry name" value="PUTATIVE (AFU_ORTHOLOGUE AFUA_4G14580)-RELATED"/>
    <property type="match status" value="1"/>
</dbReference>
<reference evidence="6 7" key="1">
    <citation type="submission" date="2023-10" db="EMBL/GenBank/DDBJ databases">
        <title>Microbacterium xanthum sp. nov., isolated from seaweed.</title>
        <authorList>
            <person name="Lee S.D."/>
        </authorList>
    </citation>
    <scope>NUCLEOTIDE SEQUENCE [LARGE SCALE GENOMIC DNA]</scope>
    <source>
        <strain evidence="6 7">KCTC 19124</strain>
    </source>
</reference>
<dbReference type="PIRSF" id="PIRSF005739">
    <property type="entry name" value="O-mtase"/>
    <property type="match status" value="1"/>
</dbReference>
<evidence type="ECO:0000313" key="7">
    <source>
        <dbReference type="Proteomes" id="UP001291912"/>
    </source>
</evidence>
<feature type="domain" description="O-methyltransferase dimerisation" evidence="5">
    <location>
        <begin position="18"/>
        <end position="90"/>
    </location>
</feature>
<dbReference type="SUPFAM" id="SSF53335">
    <property type="entry name" value="S-adenosyl-L-methionine-dependent methyltransferases"/>
    <property type="match status" value="1"/>
</dbReference>
<evidence type="ECO:0000259" key="4">
    <source>
        <dbReference type="Pfam" id="PF00891"/>
    </source>
</evidence>
<dbReference type="InterPro" id="IPR001077">
    <property type="entry name" value="COMT_C"/>
</dbReference>